<dbReference type="AlphaFoldDB" id="A0AAE2JNQ2"/>
<comment type="caution">
    <text evidence="1">The sequence shown here is derived from an EMBL/GenBank/DDBJ whole genome shotgun (WGS) entry which is preliminary data.</text>
</comment>
<evidence type="ECO:0000313" key="1">
    <source>
        <dbReference type="EMBL" id="KJM29509.1"/>
    </source>
</evidence>
<organism evidence="1 2">
    <name type="scientific">Enterobacter cloacae subsp. cloacae</name>
    <dbReference type="NCBI Taxonomy" id="336306"/>
    <lineage>
        <taxon>Bacteria</taxon>
        <taxon>Pseudomonadati</taxon>
        <taxon>Pseudomonadota</taxon>
        <taxon>Gammaproteobacteria</taxon>
        <taxon>Enterobacterales</taxon>
        <taxon>Enterobacteriaceae</taxon>
        <taxon>Enterobacter</taxon>
        <taxon>Enterobacter cloacae complex</taxon>
    </lineage>
</organism>
<reference evidence="1 2" key="1">
    <citation type="submission" date="2015-03" db="EMBL/GenBank/DDBJ databases">
        <authorList>
            <person name="McCorrison J."/>
            <person name="Sanka R."/>
            <person name="Adams M."/>
            <person name="Brinkac L."/>
            <person name="Nierman W."/>
            <person name="Sutton G."/>
            <person name="Nelson K."/>
            <person name="Kiedrowski L."/>
            <person name="Guerrero D."/>
            <person name="Bonomo R."/>
        </authorList>
    </citation>
    <scope>NUCLEOTIDE SEQUENCE [LARGE SCALE GENOMIC DNA]</scope>
    <source>
        <strain evidence="1 2">42324</strain>
    </source>
</reference>
<sequence>MTSNIMALGTQGCTQTTTAIGATTGKKNRLSMHAVLANRFGCIDSATRCVVTRATDVQRLTDLLDRGLLR</sequence>
<gene>
    <name evidence="1" type="ORF">SS44_21885</name>
</gene>
<accession>A0AAE2JNQ2</accession>
<dbReference type="Proteomes" id="UP000033344">
    <property type="component" value="Unassembled WGS sequence"/>
</dbReference>
<proteinExistence type="predicted"/>
<name>A0AAE2JNQ2_ENTCL</name>
<dbReference type="EMBL" id="JZYG01000045">
    <property type="protein sequence ID" value="KJM29509.1"/>
    <property type="molecule type" value="Genomic_DNA"/>
</dbReference>
<protein>
    <submittedName>
        <fullName evidence="1">Uncharacterized protein</fullName>
    </submittedName>
</protein>
<evidence type="ECO:0000313" key="2">
    <source>
        <dbReference type="Proteomes" id="UP000033344"/>
    </source>
</evidence>